<name>A0A6P2BM20_9ACTN</name>
<protein>
    <recommendedName>
        <fullName evidence="4">AbrB/MazE/SpoVT family DNA-binding domain-containing protein</fullName>
    </recommendedName>
</protein>
<proteinExistence type="predicted"/>
<evidence type="ECO:0000313" key="2">
    <source>
        <dbReference type="EMBL" id="TVY99991.1"/>
    </source>
</evidence>
<feature type="region of interest" description="Disordered" evidence="1">
    <location>
        <begin position="1"/>
        <end position="22"/>
    </location>
</feature>
<evidence type="ECO:0000256" key="1">
    <source>
        <dbReference type="SAM" id="MobiDB-lite"/>
    </source>
</evidence>
<accession>A0A6P2BM20</accession>
<dbReference type="OrthoDB" id="3694660at2"/>
<evidence type="ECO:0000313" key="3">
    <source>
        <dbReference type="Proteomes" id="UP000460272"/>
    </source>
</evidence>
<gene>
    <name evidence="2" type="ORF">EAS64_38545</name>
</gene>
<dbReference type="Proteomes" id="UP000460272">
    <property type="component" value="Unassembled WGS sequence"/>
</dbReference>
<comment type="caution">
    <text evidence="2">The sequence shown here is derived from an EMBL/GenBank/DDBJ whole genome shotgun (WGS) entry which is preliminary data.</text>
</comment>
<feature type="compositionally biased region" description="Low complexity" evidence="1">
    <location>
        <begin position="1"/>
        <end position="12"/>
    </location>
</feature>
<sequence>MASLALPPARQAPAPPASPLPLAGLHQLPRDASILYDIGRVDSSGRLPSNGIVNALRWHHGSNLDVTLTSRSIVIRAAPDGPFSVPRRPCIIIPAHARRPHGIKPGDQVLIAAAPDYGLVLVYPLSALDEMISCYHSAQPEAETPR</sequence>
<dbReference type="EMBL" id="RPFW01000010">
    <property type="protein sequence ID" value="TVY99991.1"/>
    <property type="molecule type" value="Genomic_DNA"/>
</dbReference>
<evidence type="ECO:0008006" key="4">
    <source>
        <dbReference type="Google" id="ProtNLM"/>
    </source>
</evidence>
<keyword evidence="3" id="KW-1185">Reference proteome</keyword>
<reference evidence="2 3" key="1">
    <citation type="submission" date="2018-11" db="EMBL/GenBank/DDBJ databases">
        <title>Trebonia kvetii gen.nov., sp.nov., a novel acidophilic actinobacterium, and proposal of the new actinobacterial family Treboniaceae fam. nov.</title>
        <authorList>
            <person name="Rapoport D."/>
            <person name="Sagova-Mareckova M."/>
            <person name="Sedlacek I."/>
            <person name="Provaznik J."/>
            <person name="Kralova S."/>
            <person name="Pavlinic D."/>
            <person name="Benes V."/>
            <person name="Kopecky J."/>
        </authorList>
    </citation>
    <scope>NUCLEOTIDE SEQUENCE [LARGE SCALE GENOMIC DNA]</scope>
    <source>
        <strain evidence="2 3">15Tr583</strain>
    </source>
</reference>
<dbReference type="AlphaFoldDB" id="A0A6P2BM20"/>
<organism evidence="2 3">
    <name type="scientific">Trebonia kvetii</name>
    <dbReference type="NCBI Taxonomy" id="2480626"/>
    <lineage>
        <taxon>Bacteria</taxon>
        <taxon>Bacillati</taxon>
        <taxon>Actinomycetota</taxon>
        <taxon>Actinomycetes</taxon>
        <taxon>Streptosporangiales</taxon>
        <taxon>Treboniaceae</taxon>
        <taxon>Trebonia</taxon>
    </lineage>
</organism>